<evidence type="ECO:0000256" key="2">
    <source>
        <dbReference type="ARBA" id="ARBA00022801"/>
    </source>
</evidence>
<keyword evidence="3" id="KW-0732">Signal</keyword>
<dbReference type="PANTHER" id="PTHR11559">
    <property type="entry name" value="CARBOXYLESTERASE"/>
    <property type="match status" value="1"/>
</dbReference>
<dbReference type="SUPFAM" id="SSF53474">
    <property type="entry name" value="alpha/beta-Hydrolases"/>
    <property type="match status" value="1"/>
</dbReference>
<proteinExistence type="inferred from homology"/>
<feature type="chain" id="PRO_5044955890" description="Carboxylic ester hydrolase" evidence="3">
    <location>
        <begin position="24"/>
        <end position="507"/>
    </location>
</feature>
<evidence type="ECO:0000259" key="4">
    <source>
        <dbReference type="Pfam" id="PF00135"/>
    </source>
</evidence>
<keyword evidence="6" id="KW-1185">Reference proteome</keyword>
<evidence type="ECO:0000313" key="5">
    <source>
        <dbReference type="EMBL" id="GAA0581147.1"/>
    </source>
</evidence>
<dbReference type="InterPro" id="IPR029058">
    <property type="entry name" value="AB_hydrolase_fold"/>
</dbReference>
<dbReference type="Proteomes" id="UP001499951">
    <property type="component" value="Unassembled WGS sequence"/>
</dbReference>
<dbReference type="Gene3D" id="3.40.50.1820">
    <property type="entry name" value="alpha/beta hydrolase"/>
    <property type="match status" value="1"/>
</dbReference>
<comment type="caution">
    <text evidence="5">The sequence shown here is derived from an EMBL/GenBank/DDBJ whole genome shotgun (WGS) entry which is preliminary data.</text>
</comment>
<accession>A0ABN1F3U6</accession>
<evidence type="ECO:0000256" key="1">
    <source>
        <dbReference type="ARBA" id="ARBA00005964"/>
    </source>
</evidence>
<dbReference type="Pfam" id="PF00135">
    <property type="entry name" value="COesterase"/>
    <property type="match status" value="1"/>
</dbReference>
<dbReference type="InterPro" id="IPR050309">
    <property type="entry name" value="Type-B_Carboxylest/Lipase"/>
</dbReference>
<comment type="similarity">
    <text evidence="1 3">Belongs to the type-B carboxylesterase/lipase family.</text>
</comment>
<protein>
    <recommendedName>
        <fullName evidence="3">Carboxylic ester hydrolase</fullName>
        <ecNumber evidence="3">3.1.1.-</ecNumber>
    </recommendedName>
</protein>
<evidence type="ECO:0000256" key="3">
    <source>
        <dbReference type="RuleBase" id="RU361235"/>
    </source>
</evidence>
<keyword evidence="2 3" id="KW-0378">Hydrolase</keyword>
<dbReference type="InterPro" id="IPR002018">
    <property type="entry name" value="CarbesteraseB"/>
</dbReference>
<dbReference type="RefSeq" id="WP_166934983.1">
    <property type="nucleotide sequence ID" value="NZ_BAAADD010000009.1"/>
</dbReference>
<gene>
    <name evidence="5" type="ORF">GCM10008942_32500</name>
</gene>
<organism evidence="5 6">
    <name type="scientific">Rhizomicrobium electricum</name>
    <dbReference type="NCBI Taxonomy" id="480070"/>
    <lineage>
        <taxon>Bacteria</taxon>
        <taxon>Pseudomonadati</taxon>
        <taxon>Pseudomonadota</taxon>
        <taxon>Alphaproteobacteria</taxon>
        <taxon>Micropepsales</taxon>
        <taxon>Micropepsaceae</taxon>
        <taxon>Rhizomicrobium</taxon>
    </lineage>
</organism>
<dbReference type="EC" id="3.1.1.-" evidence="3"/>
<sequence length="507" mass="53786">MTVLKKIVAATAVIVVCAVGAAAADTALAPVRVDSGLVAGTTRDGINRYFGIPYAAPPVANLRWQAPQPAKPWTGVRKADAFGPVCRQTVDWIKEPQSEDCLSLNVWAPAKPGKYPVMVWIHGGGFHGGSGSQMGPDAGNGIVAHDVILVSINYRLGVLGFFAHPELSAESPDKGSGNQGILDQIAALKWVQKNIAAFGGDPANVTIFGESAGGSSVALLTMSPKAKGLFHRAIAESGTADGLEPKAAAEKRGADFAKAQGAGTLADLRKKDVETLIRQPWQNFVNNDGAALPADMAAVYQSGAYNRVPMMTGWNADEGVDLVSEFFGSKTVTPALYNAAVEKLVGPQLAVQIRKIYPGNTDAEAGTSAMHLVTDIMGFSAYRWSGLHAARKSEPVYTYFYVHSPADPVTPCGYGCKAGHGAEIRFAFDQLALDKRAWTADDKMMADRLVRYWTNFAKTGNPNGDGLPKWLTFDGAPASVAVLGTDAEIKERGSFPDFRAYIAAMQP</sequence>
<name>A0ABN1F3U6_9PROT</name>
<dbReference type="PROSITE" id="PS00122">
    <property type="entry name" value="CARBOXYLESTERASE_B_1"/>
    <property type="match status" value="1"/>
</dbReference>
<feature type="signal peptide" evidence="3">
    <location>
        <begin position="1"/>
        <end position="23"/>
    </location>
</feature>
<evidence type="ECO:0000313" key="6">
    <source>
        <dbReference type="Proteomes" id="UP001499951"/>
    </source>
</evidence>
<feature type="domain" description="Carboxylesterase type B" evidence="4">
    <location>
        <begin position="31"/>
        <end position="487"/>
    </location>
</feature>
<dbReference type="EMBL" id="BAAADD010000009">
    <property type="protein sequence ID" value="GAA0581147.1"/>
    <property type="molecule type" value="Genomic_DNA"/>
</dbReference>
<reference evidence="5 6" key="1">
    <citation type="journal article" date="2019" name="Int. J. Syst. Evol. Microbiol.">
        <title>The Global Catalogue of Microorganisms (GCM) 10K type strain sequencing project: providing services to taxonomists for standard genome sequencing and annotation.</title>
        <authorList>
            <consortium name="The Broad Institute Genomics Platform"/>
            <consortium name="The Broad Institute Genome Sequencing Center for Infectious Disease"/>
            <person name="Wu L."/>
            <person name="Ma J."/>
        </authorList>
    </citation>
    <scope>NUCLEOTIDE SEQUENCE [LARGE SCALE GENOMIC DNA]</scope>
    <source>
        <strain evidence="5 6">JCM 15089</strain>
    </source>
</reference>
<dbReference type="InterPro" id="IPR019826">
    <property type="entry name" value="Carboxylesterase_B_AS"/>
</dbReference>